<feature type="transmembrane region" description="Helical" evidence="6">
    <location>
        <begin position="59"/>
        <end position="76"/>
    </location>
</feature>
<dbReference type="EMBL" id="BBLT01000003">
    <property type="protein sequence ID" value="GAL84654.1"/>
    <property type="molecule type" value="Genomic_DNA"/>
</dbReference>
<dbReference type="Gene3D" id="1.20.1250.20">
    <property type="entry name" value="MFS general substrate transporter like domains"/>
    <property type="match status" value="1"/>
</dbReference>
<keyword evidence="2" id="KW-1003">Cell membrane</keyword>
<dbReference type="SUPFAM" id="SSF103473">
    <property type="entry name" value="MFS general substrate transporter"/>
    <property type="match status" value="1"/>
</dbReference>
<dbReference type="GO" id="GO:0022857">
    <property type="term" value="F:transmembrane transporter activity"/>
    <property type="evidence" value="ECO:0007669"/>
    <property type="project" value="InterPro"/>
</dbReference>
<keyword evidence="9" id="KW-1185">Reference proteome</keyword>
<feature type="transmembrane region" description="Helical" evidence="6">
    <location>
        <begin position="262"/>
        <end position="279"/>
    </location>
</feature>
<dbReference type="Pfam" id="PF07690">
    <property type="entry name" value="MFS_1"/>
    <property type="match status" value="1"/>
</dbReference>
<comment type="subcellular location">
    <subcellularLocation>
        <location evidence="1">Cell membrane</location>
        <topology evidence="1">Multi-pass membrane protein</topology>
    </subcellularLocation>
</comment>
<dbReference type="InterPro" id="IPR020846">
    <property type="entry name" value="MFS_dom"/>
</dbReference>
<feature type="transmembrane region" description="Helical" evidence="6">
    <location>
        <begin position="354"/>
        <end position="375"/>
    </location>
</feature>
<dbReference type="InterPro" id="IPR011701">
    <property type="entry name" value="MFS"/>
</dbReference>
<keyword evidence="3 6" id="KW-0812">Transmembrane</keyword>
<dbReference type="Proteomes" id="UP000030185">
    <property type="component" value="Unassembled WGS sequence"/>
</dbReference>
<protein>
    <submittedName>
        <fullName evidence="8">Major facilitator superfamily permease</fullName>
    </submittedName>
</protein>
<evidence type="ECO:0000256" key="4">
    <source>
        <dbReference type="ARBA" id="ARBA00022989"/>
    </source>
</evidence>
<keyword evidence="4 6" id="KW-1133">Transmembrane helix</keyword>
<evidence type="ECO:0000259" key="7">
    <source>
        <dbReference type="PROSITE" id="PS50850"/>
    </source>
</evidence>
<accession>A0A098LDX3</accession>
<evidence type="ECO:0000256" key="1">
    <source>
        <dbReference type="ARBA" id="ARBA00004651"/>
    </source>
</evidence>
<proteinExistence type="predicted"/>
<dbReference type="PANTHER" id="PTHR23513">
    <property type="entry name" value="INTEGRAL MEMBRANE EFFLUX PROTEIN-RELATED"/>
    <property type="match status" value="1"/>
</dbReference>
<name>A0A098LDX3_9BACT</name>
<dbReference type="PROSITE" id="PS50850">
    <property type="entry name" value="MFS"/>
    <property type="match status" value="1"/>
</dbReference>
<evidence type="ECO:0000256" key="5">
    <source>
        <dbReference type="ARBA" id="ARBA00023136"/>
    </source>
</evidence>
<feature type="domain" description="Major facilitator superfamily (MFS) profile" evidence="7">
    <location>
        <begin position="1"/>
        <end position="379"/>
    </location>
</feature>
<comment type="caution">
    <text evidence="8">The sequence shown here is derived from an EMBL/GenBank/DDBJ whole genome shotgun (WGS) entry which is preliminary data.</text>
</comment>
<feature type="transmembrane region" description="Helical" evidence="6">
    <location>
        <begin position="327"/>
        <end position="348"/>
    </location>
</feature>
<dbReference type="PANTHER" id="PTHR23513:SF6">
    <property type="entry name" value="MAJOR FACILITATOR SUPERFAMILY ASSOCIATED DOMAIN-CONTAINING PROTEIN"/>
    <property type="match status" value="1"/>
</dbReference>
<dbReference type="AlphaFoldDB" id="A0A098LDX3"/>
<dbReference type="STRING" id="153721.MYP_1882"/>
<dbReference type="GO" id="GO:0005886">
    <property type="term" value="C:plasma membrane"/>
    <property type="evidence" value="ECO:0007669"/>
    <property type="project" value="UniProtKB-SubCell"/>
</dbReference>
<evidence type="ECO:0000313" key="9">
    <source>
        <dbReference type="Proteomes" id="UP000030185"/>
    </source>
</evidence>
<feature type="transmembrane region" description="Helical" evidence="6">
    <location>
        <begin position="285"/>
        <end position="306"/>
    </location>
</feature>
<sequence>MFIAFFAAVTLGSLFWGLYAGALVDGFNRKDVFLGTNFIEGLIILSVASLGFKEGILPGALIMLVFTITFFGYHIHYPNLYAFAQEITDPKDYTKVTSYIEIVGQSTSIGAAALGALLLEGIDTVQTIPFLNLEIPIHIEKWELHEIFLMDGLTYMVSFIMILFIKHNPSRDITHLEEGDLKEKLKSGYDYLVSNKLVLLFGMCSYSIFIVTLVEIFSLRPLYISHHLQQGGDILGLSELLYASGSLVSGIIINTLLSRMPIPRSIIILTFLTAVAFFVCSYTQSVLVFLGISMVTGFTNAGSRIFRVSYLFNLIPNELTGRVNSMFNVISTIFRMVFIITFIFPFFSKGSNVVYAYLILGVFTMVAGIVLIFLYKRILRLTERISEVGTLSH</sequence>
<evidence type="ECO:0000256" key="2">
    <source>
        <dbReference type="ARBA" id="ARBA00022475"/>
    </source>
</evidence>
<feature type="transmembrane region" description="Helical" evidence="6">
    <location>
        <begin position="240"/>
        <end position="257"/>
    </location>
</feature>
<reference evidence="8 9" key="1">
    <citation type="submission" date="2014-09" db="EMBL/GenBank/DDBJ databases">
        <title>Sporocytophaga myxococcoides PG-01 genome sequencing.</title>
        <authorList>
            <person name="Liu L."/>
            <person name="Gao P.J."/>
            <person name="Chen G.J."/>
            <person name="Wang L.S."/>
        </authorList>
    </citation>
    <scope>NUCLEOTIDE SEQUENCE [LARGE SCALE GENOMIC DNA]</scope>
    <source>
        <strain evidence="8 9">PG-01</strain>
    </source>
</reference>
<dbReference type="eggNOG" id="COG2211">
    <property type="taxonomic scope" value="Bacteria"/>
</dbReference>
<evidence type="ECO:0000256" key="6">
    <source>
        <dbReference type="SAM" id="Phobius"/>
    </source>
</evidence>
<gene>
    <name evidence="8" type="ORF">MYP_1882</name>
</gene>
<dbReference type="InterPro" id="IPR036259">
    <property type="entry name" value="MFS_trans_sf"/>
</dbReference>
<feature type="transmembrane region" description="Helical" evidence="6">
    <location>
        <begin position="197"/>
        <end position="220"/>
    </location>
</feature>
<keyword evidence="5 6" id="KW-0472">Membrane</keyword>
<evidence type="ECO:0000313" key="8">
    <source>
        <dbReference type="EMBL" id="GAL84654.1"/>
    </source>
</evidence>
<organism evidence="8 9">
    <name type="scientific">Sporocytophaga myxococcoides</name>
    <dbReference type="NCBI Taxonomy" id="153721"/>
    <lineage>
        <taxon>Bacteria</taxon>
        <taxon>Pseudomonadati</taxon>
        <taxon>Bacteroidota</taxon>
        <taxon>Cytophagia</taxon>
        <taxon>Cytophagales</taxon>
        <taxon>Cytophagaceae</taxon>
        <taxon>Sporocytophaga</taxon>
    </lineage>
</organism>
<evidence type="ECO:0000256" key="3">
    <source>
        <dbReference type="ARBA" id="ARBA00022692"/>
    </source>
</evidence>
<feature type="transmembrane region" description="Helical" evidence="6">
    <location>
        <begin position="147"/>
        <end position="165"/>
    </location>
</feature>